<evidence type="ECO:0000313" key="2">
    <source>
        <dbReference type="EMBL" id="OXB05444.1"/>
    </source>
</evidence>
<reference evidence="2 3" key="1">
    <citation type="submission" date="2016-11" db="EMBL/GenBank/DDBJ databases">
        <title>Whole genomes of Flavobacteriaceae.</title>
        <authorList>
            <person name="Stine C."/>
            <person name="Li C."/>
            <person name="Tadesse D."/>
        </authorList>
    </citation>
    <scope>NUCLEOTIDE SEQUENCE [LARGE SCALE GENOMIC DNA]</scope>
    <source>
        <strain evidence="2 3">CCUG 60112</strain>
    </source>
</reference>
<dbReference type="Pfam" id="PF01391">
    <property type="entry name" value="Collagen"/>
    <property type="match status" value="1"/>
</dbReference>
<accession>A0ABX4CSU0</accession>
<feature type="region of interest" description="Disordered" evidence="1">
    <location>
        <begin position="1"/>
        <end position="63"/>
    </location>
</feature>
<organism evidence="2 3">
    <name type="scientific">Flavobacterium plurextorum</name>
    <dbReference type="NCBI Taxonomy" id="1114867"/>
    <lineage>
        <taxon>Bacteria</taxon>
        <taxon>Pseudomonadati</taxon>
        <taxon>Bacteroidota</taxon>
        <taxon>Flavobacteriia</taxon>
        <taxon>Flavobacteriales</taxon>
        <taxon>Flavobacteriaceae</taxon>
        <taxon>Flavobacterium</taxon>
    </lineage>
</organism>
<evidence type="ECO:0000256" key="1">
    <source>
        <dbReference type="SAM" id="MobiDB-lite"/>
    </source>
</evidence>
<feature type="compositionally biased region" description="Low complexity" evidence="1">
    <location>
        <begin position="1"/>
        <end position="37"/>
    </location>
</feature>
<dbReference type="InterPro" id="IPR008160">
    <property type="entry name" value="Collagen"/>
</dbReference>
<name>A0ABX4CSU0_9FLAO</name>
<dbReference type="Proteomes" id="UP000198381">
    <property type="component" value="Unassembled WGS sequence"/>
</dbReference>
<dbReference type="EMBL" id="MUHD01000027">
    <property type="protein sequence ID" value="OXB05444.1"/>
    <property type="molecule type" value="Genomic_DNA"/>
</dbReference>
<evidence type="ECO:0000313" key="3">
    <source>
        <dbReference type="Proteomes" id="UP000198381"/>
    </source>
</evidence>
<feature type="non-terminal residue" evidence="2">
    <location>
        <position position="1"/>
    </location>
</feature>
<evidence type="ECO:0008006" key="4">
    <source>
        <dbReference type="Google" id="ProtNLM"/>
    </source>
</evidence>
<sequence>PQGTAGTAGAKGDTGATGPQGTAGTAGAKGDTGATGPQGVAGTVGAKGDTGATGPAGQGGVTNAGNNISITGSGTTSAPYVINAVIPATTHTLSNPTNTITSVVNGVSVTAPAVNTVANALSGAKLTTTVNGVPATALDLTPAITSAITADNGLTITTGNTQLGGALIKPTTVTATSVNTLAIGGLQTGNNTNIYNGNAYTSTADRIVVADPSTGVLKQVKAAMPKFFYAPSVVVPTHNASGVVLSGTQTLNIYTFYSQQFGFNASAGQARSNSSSSLPVLAPADLDYFVTYFDTNVFNTVTVSAAGVISYTVKATAVPTEASFMNIVFKVRD</sequence>
<comment type="caution">
    <text evidence="2">The sequence shown here is derived from an EMBL/GenBank/DDBJ whole genome shotgun (WGS) entry which is preliminary data.</text>
</comment>
<keyword evidence="3" id="KW-1185">Reference proteome</keyword>
<proteinExistence type="predicted"/>
<protein>
    <recommendedName>
        <fullName evidence="4">Collagen triple helix repeat-containing protein</fullName>
    </recommendedName>
</protein>
<gene>
    <name evidence="2" type="ORF">B0A81_14345</name>
</gene>